<gene>
    <name evidence="1" type="ORF">CITCOLO1_LOCUS2942</name>
</gene>
<evidence type="ECO:0000313" key="2">
    <source>
        <dbReference type="Proteomes" id="UP001642487"/>
    </source>
</evidence>
<keyword evidence="2" id="KW-1185">Reference proteome</keyword>
<organism evidence="1 2">
    <name type="scientific">Citrullus colocynthis</name>
    <name type="common">colocynth</name>
    <dbReference type="NCBI Taxonomy" id="252529"/>
    <lineage>
        <taxon>Eukaryota</taxon>
        <taxon>Viridiplantae</taxon>
        <taxon>Streptophyta</taxon>
        <taxon>Embryophyta</taxon>
        <taxon>Tracheophyta</taxon>
        <taxon>Spermatophyta</taxon>
        <taxon>Magnoliopsida</taxon>
        <taxon>eudicotyledons</taxon>
        <taxon>Gunneridae</taxon>
        <taxon>Pentapetalae</taxon>
        <taxon>rosids</taxon>
        <taxon>fabids</taxon>
        <taxon>Cucurbitales</taxon>
        <taxon>Cucurbitaceae</taxon>
        <taxon>Benincaseae</taxon>
        <taxon>Citrullus</taxon>
    </lineage>
</organism>
<dbReference type="Proteomes" id="UP001642487">
    <property type="component" value="Chromosome 10"/>
</dbReference>
<dbReference type="EMBL" id="OZ021744">
    <property type="protein sequence ID" value="CAK9311287.1"/>
    <property type="molecule type" value="Genomic_DNA"/>
</dbReference>
<protein>
    <submittedName>
        <fullName evidence="1">Uncharacterized protein</fullName>
    </submittedName>
</protein>
<evidence type="ECO:0000313" key="1">
    <source>
        <dbReference type="EMBL" id="CAK9311287.1"/>
    </source>
</evidence>
<sequence>MDIISTPSAQSLRRLWRRRRYQRLGSGSTGPTRSRSFQLGRVWRMRRQVAPKLRLKASSPLKVLAKIHDGYVEMMMRLANSVGNMYAIGAFGNRKRIPKPKNQVPLVSCGGEQVDAKLVLEIYNKLAASKNNSSTAAPNF</sequence>
<accession>A0ABP0XXK9</accession>
<name>A0ABP0XXK9_9ROSI</name>
<dbReference type="PANTHER" id="PTHR33702">
    <property type="entry name" value="BNAA09G40010D PROTEIN"/>
    <property type="match status" value="1"/>
</dbReference>
<dbReference type="PANTHER" id="PTHR33702:SF2">
    <property type="match status" value="1"/>
</dbReference>
<reference evidence="1 2" key="1">
    <citation type="submission" date="2024-03" db="EMBL/GenBank/DDBJ databases">
        <authorList>
            <person name="Gkanogiannis A."/>
            <person name="Becerra Lopez-Lavalle L."/>
        </authorList>
    </citation>
    <scope>NUCLEOTIDE SEQUENCE [LARGE SCALE GENOMIC DNA]</scope>
</reference>
<proteinExistence type="predicted"/>